<evidence type="ECO:0000313" key="1">
    <source>
        <dbReference type="EMBL" id="MXI74498.1"/>
    </source>
</evidence>
<comment type="caution">
    <text evidence="1">The sequence shown here is derived from an EMBL/GenBank/DDBJ whole genome shotgun (WGS) entry which is preliminary data.</text>
</comment>
<protein>
    <submittedName>
        <fullName evidence="1">Uncharacterized protein</fullName>
    </submittedName>
</protein>
<proteinExistence type="predicted"/>
<gene>
    <name evidence="1" type="ORF">GRW05_09450</name>
</gene>
<sequence>MNNAEKNEIKSASASTRKHLHDFYVAYNQWLKNGVPETEGEIFVQYSGLCTNACRYVDEIGVDTEDILEQLRADFIANELDELLPFNESGTHYHEECRLGRCHLNSARVAWVEKHCIKEMGHNEPHIPD</sequence>
<organism evidence="1 2">
    <name type="scientific">Escherichia coli</name>
    <dbReference type="NCBI Taxonomy" id="562"/>
    <lineage>
        <taxon>Bacteria</taxon>
        <taxon>Pseudomonadati</taxon>
        <taxon>Pseudomonadota</taxon>
        <taxon>Gammaproteobacteria</taxon>
        <taxon>Enterobacterales</taxon>
        <taxon>Enterobacteriaceae</taxon>
        <taxon>Escherichia</taxon>
    </lineage>
</organism>
<evidence type="ECO:0000313" key="2">
    <source>
        <dbReference type="Proteomes" id="UP000436141"/>
    </source>
</evidence>
<dbReference type="Proteomes" id="UP000436141">
    <property type="component" value="Unassembled WGS sequence"/>
</dbReference>
<name>A0A6L7FCN8_ECOLX</name>
<reference evidence="1 2" key="1">
    <citation type="submission" date="2019-12" db="EMBL/GenBank/DDBJ databases">
        <title>Enteriobacteria Tanzani isolates_10434.</title>
        <authorList>
            <person name="Subbiah M."/>
            <person name="Call D."/>
        </authorList>
    </citation>
    <scope>NUCLEOTIDE SEQUENCE [LARGE SCALE GENOMIC DNA]</scope>
    <source>
        <strain evidence="1 2">10434wD1</strain>
    </source>
</reference>
<dbReference type="EMBL" id="WUIY01000032">
    <property type="protein sequence ID" value="MXI74498.1"/>
    <property type="molecule type" value="Genomic_DNA"/>
</dbReference>
<dbReference type="AlphaFoldDB" id="A0A6L7FCN8"/>
<accession>A0A6L7FCN8</accession>